<proteinExistence type="predicted"/>
<accession>A0AAU9CNA2</accession>
<feature type="compositionally biased region" description="Basic and acidic residues" evidence="1">
    <location>
        <begin position="39"/>
        <end position="55"/>
    </location>
</feature>
<feature type="region of interest" description="Disordered" evidence="1">
    <location>
        <begin position="39"/>
        <end position="73"/>
    </location>
</feature>
<dbReference type="KEGG" id="fax:FUAX_33120"/>
<dbReference type="Proteomes" id="UP001348817">
    <property type="component" value="Chromosome"/>
</dbReference>
<evidence type="ECO:0000256" key="1">
    <source>
        <dbReference type="SAM" id="MobiDB-lite"/>
    </source>
</evidence>
<evidence type="ECO:0000313" key="3">
    <source>
        <dbReference type="Proteomes" id="UP001348817"/>
    </source>
</evidence>
<dbReference type="EMBL" id="AP025314">
    <property type="protein sequence ID" value="BDD10880.1"/>
    <property type="molecule type" value="Genomic_DNA"/>
</dbReference>
<dbReference type="Pfam" id="PF05069">
    <property type="entry name" value="Phage_tail_S"/>
    <property type="match status" value="1"/>
</dbReference>
<gene>
    <name evidence="2" type="ORF">FUAX_33120</name>
</gene>
<sequence>MRDFIQNIKALQDYINTEALDDIGDEAVSHYKKSFRDEAFSDKSEKDMPWQEVKRRQGNKRKKRAANTRKILTGDTGDLGRSIDYRKENRAVVITNPKIYAKVHNEGGKAGKTEFTMPKRQFIGPSLILNRKLKSRLTRNFKRILK</sequence>
<name>A0AAU9CNA2_9BACT</name>
<evidence type="ECO:0000313" key="2">
    <source>
        <dbReference type="EMBL" id="BDD10880.1"/>
    </source>
</evidence>
<reference evidence="2 3" key="1">
    <citation type="submission" date="2021-12" db="EMBL/GenBank/DDBJ databases">
        <title>Genome sequencing of bacteria with rrn-lacking chromosome and rrn-plasmid.</title>
        <authorList>
            <person name="Anda M."/>
            <person name="Iwasaki W."/>
        </authorList>
    </citation>
    <scope>NUCLEOTIDE SEQUENCE [LARGE SCALE GENOMIC DNA]</scope>
    <source>
        <strain evidence="2 3">DSM 100852</strain>
    </source>
</reference>
<evidence type="ECO:0008006" key="4">
    <source>
        <dbReference type="Google" id="ProtNLM"/>
    </source>
</evidence>
<dbReference type="InterPro" id="IPR006522">
    <property type="entry name" value="Phage_virion_morphogenesis"/>
</dbReference>
<protein>
    <recommendedName>
        <fullName evidence="4">Phage virion morphogenesis protein</fullName>
    </recommendedName>
</protein>
<organism evidence="2 3">
    <name type="scientific">Fulvitalea axinellae</name>
    <dbReference type="NCBI Taxonomy" id="1182444"/>
    <lineage>
        <taxon>Bacteria</taxon>
        <taxon>Pseudomonadati</taxon>
        <taxon>Bacteroidota</taxon>
        <taxon>Cytophagia</taxon>
        <taxon>Cytophagales</taxon>
        <taxon>Persicobacteraceae</taxon>
        <taxon>Fulvitalea</taxon>
    </lineage>
</organism>
<feature type="compositionally biased region" description="Basic residues" evidence="1">
    <location>
        <begin position="56"/>
        <end position="67"/>
    </location>
</feature>
<dbReference type="AlphaFoldDB" id="A0AAU9CNA2"/>
<keyword evidence="3" id="KW-1185">Reference proteome</keyword>
<dbReference type="RefSeq" id="WP_338392408.1">
    <property type="nucleotide sequence ID" value="NZ_AP025314.1"/>
</dbReference>